<evidence type="ECO:0000313" key="10">
    <source>
        <dbReference type="EMBL" id="HIZ23398.1"/>
    </source>
</evidence>
<feature type="domain" description="Histidine kinase" evidence="9">
    <location>
        <begin position="248"/>
        <end position="461"/>
    </location>
</feature>
<evidence type="ECO:0000256" key="1">
    <source>
        <dbReference type="ARBA" id="ARBA00000085"/>
    </source>
</evidence>
<reference evidence="10" key="1">
    <citation type="journal article" date="2021" name="PeerJ">
        <title>Extensive microbial diversity within the chicken gut microbiome revealed by metagenomics and culture.</title>
        <authorList>
            <person name="Gilroy R."/>
            <person name="Ravi A."/>
            <person name="Getino M."/>
            <person name="Pursley I."/>
            <person name="Horton D.L."/>
            <person name="Alikhan N.F."/>
            <person name="Baker D."/>
            <person name="Gharbi K."/>
            <person name="Hall N."/>
            <person name="Watson M."/>
            <person name="Adriaenssens E.M."/>
            <person name="Foster-Nyarko E."/>
            <person name="Jarju S."/>
            <person name="Secka A."/>
            <person name="Antonio M."/>
            <person name="Oren A."/>
            <person name="Chaudhuri R.R."/>
            <person name="La Ragione R."/>
            <person name="Hildebrand F."/>
            <person name="Pallen M.J."/>
        </authorList>
    </citation>
    <scope>NUCLEOTIDE SEQUENCE</scope>
    <source>
        <strain evidence="10">14324</strain>
    </source>
</reference>
<dbReference type="PROSITE" id="PS50109">
    <property type="entry name" value="HIS_KIN"/>
    <property type="match status" value="1"/>
</dbReference>
<dbReference type="InterPro" id="IPR036097">
    <property type="entry name" value="HisK_dim/P_sf"/>
</dbReference>
<dbReference type="InterPro" id="IPR050351">
    <property type="entry name" value="BphY/WalK/GraS-like"/>
</dbReference>
<evidence type="ECO:0000256" key="3">
    <source>
        <dbReference type="ARBA" id="ARBA00012438"/>
    </source>
</evidence>
<dbReference type="GO" id="GO:0000155">
    <property type="term" value="F:phosphorelay sensor kinase activity"/>
    <property type="evidence" value="ECO:0007669"/>
    <property type="project" value="InterPro"/>
</dbReference>
<dbReference type="AlphaFoldDB" id="A0A9D2ITY9"/>
<evidence type="ECO:0000256" key="4">
    <source>
        <dbReference type="ARBA" id="ARBA00022553"/>
    </source>
</evidence>
<dbReference type="SMART" id="SM00388">
    <property type="entry name" value="HisKA"/>
    <property type="match status" value="1"/>
</dbReference>
<evidence type="ECO:0000259" key="9">
    <source>
        <dbReference type="PROSITE" id="PS50109"/>
    </source>
</evidence>
<keyword evidence="7" id="KW-0902">Two-component regulatory system</keyword>
<keyword evidence="5" id="KW-0808">Transferase</keyword>
<dbReference type="Gene3D" id="3.30.565.10">
    <property type="entry name" value="Histidine kinase-like ATPase, C-terminal domain"/>
    <property type="match status" value="1"/>
</dbReference>
<organism evidence="10 11">
    <name type="scientific">Candidatus Blautia faecigallinarum</name>
    <dbReference type="NCBI Taxonomy" id="2838488"/>
    <lineage>
        <taxon>Bacteria</taxon>
        <taxon>Bacillati</taxon>
        <taxon>Bacillota</taxon>
        <taxon>Clostridia</taxon>
        <taxon>Lachnospirales</taxon>
        <taxon>Lachnospiraceae</taxon>
        <taxon>Blautia</taxon>
    </lineage>
</organism>
<feature type="transmembrane region" description="Helical" evidence="8">
    <location>
        <begin position="160"/>
        <end position="182"/>
    </location>
</feature>
<dbReference type="CDD" id="cd00082">
    <property type="entry name" value="HisKA"/>
    <property type="match status" value="1"/>
</dbReference>
<feature type="transmembrane region" description="Helical" evidence="8">
    <location>
        <begin position="12"/>
        <end position="39"/>
    </location>
</feature>
<evidence type="ECO:0000256" key="5">
    <source>
        <dbReference type="ARBA" id="ARBA00022679"/>
    </source>
</evidence>
<keyword evidence="8" id="KW-1133">Transmembrane helix</keyword>
<keyword evidence="6 10" id="KW-0418">Kinase</keyword>
<evidence type="ECO:0000256" key="2">
    <source>
        <dbReference type="ARBA" id="ARBA00004370"/>
    </source>
</evidence>
<dbReference type="Proteomes" id="UP000824041">
    <property type="component" value="Unassembled WGS sequence"/>
</dbReference>
<dbReference type="SUPFAM" id="SSF55874">
    <property type="entry name" value="ATPase domain of HSP90 chaperone/DNA topoisomerase II/histidine kinase"/>
    <property type="match status" value="1"/>
</dbReference>
<proteinExistence type="predicted"/>
<dbReference type="SMART" id="SM00387">
    <property type="entry name" value="HATPase_c"/>
    <property type="match status" value="1"/>
</dbReference>
<evidence type="ECO:0000256" key="8">
    <source>
        <dbReference type="SAM" id="Phobius"/>
    </source>
</evidence>
<reference evidence="10" key="2">
    <citation type="submission" date="2021-04" db="EMBL/GenBank/DDBJ databases">
        <authorList>
            <person name="Gilroy R."/>
        </authorList>
    </citation>
    <scope>NUCLEOTIDE SEQUENCE</scope>
    <source>
        <strain evidence="10">14324</strain>
    </source>
</reference>
<comment type="subcellular location">
    <subcellularLocation>
        <location evidence="2">Membrane</location>
    </subcellularLocation>
</comment>
<dbReference type="GO" id="GO:0016036">
    <property type="term" value="P:cellular response to phosphate starvation"/>
    <property type="evidence" value="ECO:0007669"/>
    <property type="project" value="TreeGrafter"/>
</dbReference>
<dbReference type="Pfam" id="PF02518">
    <property type="entry name" value="HATPase_c"/>
    <property type="match status" value="1"/>
</dbReference>
<evidence type="ECO:0000313" key="11">
    <source>
        <dbReference type="Proteomes" id="UP000824041"/>
    </source>
</evidence>
<keyword evidence="8" id="KW-0472">Membrane</keyword>
<dbReference type="EMBL" id="DXBU01000153">
    <property type="protein sequence ID" value="HIZ23398.1"/>
    <property type="molecule type" value="Genomic_DNA"/>
</dbReference>
<evidence type="ECO:0000256" key="6">
    <source>
        <dbReference type="ARBA" id="ARBA00022777"/>
    </source>
</evidence>
<dbReference type="SUPFAM" id="SSF47384">
    <property type="entry name" value="Homodimeric domain of signal transducing histidine kinase"/>
    <property type="match status" value="1"/>
</dbReference>
<dbReference type="InterPro" id="IPR003594">
    <property type="entry name" value="HATPase_dom"/>
</dbReference>
<dbReference type="InterPro" id="IPR005467">
    <property type="entry name" value="His_kinase_dom"/>
</dbReference>
<comment type="caution">
    <text evidence="10">The sequence shown here is derived from an EMBL/GenBank/DDBJ whole genome shotgun (WGS) entry which is preliminary data.</text>
</comment>
<dbReference type="PANTHER" id="PTHR45453:SF1">
    <property type="entry name" value="PHOSPHATE REGULON SENSOR PROTEIN PHOR"/>
    <property type="match status" value="1"/>
</dbReference>
<dbReference type="GO" id="GO:0005886">
    <property type="term" value="C:plasma membrane"/>
    <property type="evidence" value="ECO:0007669"/>
    <property type="project" value="TreeGrafter"/>
</dbReference>
<keyword evidence="4" id="KW-0597">Phosphoprotein</keyword>
<dbReference type="InterPro" id="IPR036890">
    <property type="entry name" value="HATPase_C_sf"/>
</dbReference>
<comment type="catalytic activity">
    <reaction evidence="1">
        <text>ATP + protein L-histidine = ADP + protein N-phospho-L-histidine.</text>
        <dbReference type="EC" id="2.7.13.3"/>
    </reaction>
</comment>
<sequence>MKGLLKIYRRYLVTAVVVILVFLFLNILVLLAVTGHTLAVENQERYPMMSFRMTAEEMIQKTGTGFYLSEKGKEYLERNHSAFLMLLDEDSGSILYSWNLPPDMDRTYDLSDVASFSRWYLEDYPVKCWDTGCGLLVVASEKGAEIKYSYSYRAEDFKSMLRTIPVILWVDGAAVLVILFIMSRKFHKSLLPISYGIQQLCEGTVVDIHTKGVVKDLGDQLNQISRILERQRRDIARRDAARTEWIAGVSHDIRTPLSMILGYAENLTESENLSTEERRQAGVIRDESIRIRRLIEDLNLTSKLAYDMQPLRLKKYRPAVLLRRIVTEFLNKEYGDAFGFSLEIQKEVEQMELTGDVQLLERAVGNLIHNSIRHNPQGCAVFVSCRKEKNGIAVSLRDTGKGIPRTVRLCVLNGEQPPKDVHIMGLRIVKQIIAAHKGSLSISEDGREVGLYLPEDFGTNL</sequence>
<name>A0A9D2ITY9_9FIRM</name>
<protein>
    <recommendedName>
        <fullName evidence="3">histidine kinase</fullName>
        <ecNumber evidence="3">2.7.13.3</ecNumber>
    </recommendedName>
</protein>
<gene>
    <name evidence="10" type="ORF">IAA21_11490</name>
</gene>
<dbReference type="GO" id="GO:0004721">
    <property type="term" value="F:phosphoprotein phosphatase activity"/>
    <property type="evidence" value="ECO:0007669"/>
    <property type="project" value="TreeGrafter"/>
</dbReference>
<dbReference type="Gene3D" id="1.10.287.130">
    <property type="match status" value="1"/>
</dbReference>
<dbReference type="PANTHER" id="PTHR45453">
    <property type="entry name" value="PHOSPHATE REGULON SENSOR PROTEIN PHOR"/>
    <property type="match status" value="1"/>
</dbReference>
<dbReference type="EC" id="2.7.13.3" evidence="3"/>
<keyword evidence="8" id="KW-0812">Transmembrane</keyword>
<accession>A0A9D2ITY9</accession>
<dbReference type="InterPro" id="IPR003661">
    <property type="entry name" value="HisK_dim/P_dom"/>
</dbReference>
<dbReference type="CDD" id="cd00075">
    <property type="entry name" value="HATPase"/>
    <property type="match status" value="1"/>
</dbReference>
<dbReference type="Pfam" id="PF00512">
    <property type="entry name" value="HisKA"/>
    <property type="match status" value="1"/>
</dbReference>
<evidence type="ECO:0000256" key="7">
    <source>
        <dbReference type="ARBA" id="ARBA00023012"/>
    </source>
</evidence>